<gene>
    <name evidence="2" type="ORF">Prubr_01930</name>
</gene>
<dbReference type="GO" id="GO:0016887">
    <property type="term" value="F:ATP hydrolysis activity"/>
    <property type="evidence" value="ECO:0007669"/>
    <property type="project" value="InterPro"/>
</dbReference>
<dbReference type="Gene3D" id="3.40.50.300">
    <property type="entry name" value="P-loop containing nucleotide triphosphate hydrolases"/>
    <property type="match status" value="2"/>
</dbReference>
<feature type="domain" description="ATPase AAA-type core" evidence="1">
    <location>
        <begin position="44"/>
        <end position="139"/>
    </location>
</feature>
<dbReference type="Proteomes" id="UP000680866">
    <property type="component" value="Chromosome"/>
</dbReference>
<dbReference type="GO" id="GO:0005524">
    <property type="term" value="F:ATP binding"/>
    <property type="evidence" value="ECO:0007669"/>
    <property type="project" value="InterPro"/>
</dbReference>
<feature type="domain" description="ATPase AAA-type core" evidence="1">
    <location>
        <begin position="243"/>
        <end position="359"/>
    </location>
</feature>
<evidence type="ECO:0000313" key="2">
    <source>
        <dbReference type="EMBL" id="BCJ63172.1"/>
    </source>
</evidence>
<evidence type="ECO:0000313" key="3">
    <source>
        <dbReference type="Proteomes" id="UP000680866"/>
    </source>
</evidence>
<dbReference type="CDD" id="cd00267">
    <property type="entry name" value="ABC_ATPase"/>
    <property type="match status" value="1"/>
</dbReference>
<keyword evidence="3" id="KW-1185">Reference proteome</keyword>
<dbReference type="PANTHER" id="PTHR40396:SF1">
    <property type="entry name" value="ATPASE AAA-TYPE CORE DOMAIN-CONTAINING PROTEIN"/>
    <property type="match status" value="1"/>
</dbReference>
<dbReference type="InterPro" id="IPR003959">
    <property type="entry name" value="ATPase_AAA_core"/>
</dbReference>
<dbReference type="KEGG" id="pry:Prubr_01930"/>
<name>A0A810MQJ7_9ACTN</name>
<sequence length="427" mass="48203">MLLRFEVSNHRSIKEPVELSMIAVDEDRPSARAFERLSERVLSIAGIYGPNASGKSNVLDALAWLSAAVGRSLRTWEEVIPREPFKFDGWLERASTFELDMMVADVRHTYRLEVDDSAVIFEQLQSYPEQRARTLLEREGMELSFRRGLKGLSGTRQLLTSTTLALSAAARFGEPEILNFRKSLEQIGLLGTRHRVPRWREQSAGLGRTMRLFDTPSGEGRQGASDEEAAHLVNRETALTLLRFADLGIEDVEILEERLPDLFADLRGARKRVRLIHRAADQELPFELDEESEGTRTWYHLIGPVLKALRTGQVLLFDEIDASLHPRLSAKLLELFQDPVTNPHGAQLVFTTHDTSLLNHLNRDEVWLTEKAAEGSTTLTALAEFGGDRVRRSLNLERAYLQGRFGAVPELDQQTLRRALGMAAQED</sequence>
<dbReference type="AlphaFoldDB" id="A0A810MQJ7"/>
<reference evidence="2" key="1">
    <citation type="submission" date="2020-08" db="EMBL/GenBank/DDBJ databases">
        <title>Whole genome shotgun sequence of Polymorphospora rubra NBRC 101157.</title>
        <authorList>
            <person name="Komaki H."/>
            <person name="Tamura T."/>
        </authorList>
    </citation>
    <scope>NUCLEOTIDE SEQUENCE</scope>
    <source>
        <strain evidence="2">NBRC 101157</strain>
    </source>
</reference>
<evidence type="ECO:0000259" key="1">
    <source>
        <dbReference type="Pfam" id="PF13304"/>
    </source>
</evidence>
<dbReference type="SUPFAM" id="SSF52540">
    <property type="entry name" value="P-loop containing nucleoside triphosphate hydrolases"/>
    <property type="match status" value="1"/>
</dbReference>
<dbReference type="EMBL" id="AP023359">
    <property type="protein sequence ID" value="BCJ63172.1"/>
    <property type="molecule type" value="Genomic_DNA"/>
</dbReference>
<accession>A0A810MQJ7</accession>
<dbReference type="PANTHER" id="PTHR40396">
    <property type="entry name" value="ATPASE-LIKE PROTEIN"/>
    <property type="match status" value="1"/>
</dbReference>
<dbReference type="Pfam" id="PF13304">
    <property type="entry name" value="AAA_21"/>
    <property type="match status" value="2"/>
</dbReference>
<protein>
    <recommendedName>
        <fullName evidence="1">ATPase AAA-type core domain-containing protein</fullName>
    </recommendedName>
</protein>
<dbReference type="InterPro" id="IPR027417">
    <property type="entry name" value="P-loop_NTPase"/>
</dbReference>
<proteinExistence type="predicted"/>
<organism evidence="2 3">
    <name type="scientific">Polymorphospora rubra</name>
    <dbReference type="NCBI Taxonomy" id="338584"/>
    <lineage>
        <taxon>Bacteria</taxon>
        <taxon>Bacillati</taxon>
        <taxon>Actinomycetota</taxon>
        <taxon>Actinomycetes</taxon>
        <taxon>Micromonosporales</taxon>
        <taxon>Micromonosporaceae</taxon>
        <taxon>Polymorphospora</taxon>
    </lineage>
</organism>